<feature type="non-terminal residue" evidence="2">
    <location>
        <position position="1"/>
    </location>
</feature>
<reference evidence="2" key="1">
    <citation type="submission" date="2006-02" db="EMBL/GenBank/DDBJ databases">
        <title>Sampling the accessory genome of the Sinorhizobium genus by suppressive subtractive hybridization.</title>
        <authorList>
            <person name="Moulin L."/>
            <person name="Ghazoui Z."/>
            <person name="Young P."/>
        </authorList>
    </citation>
    <scope>NUCLEOTIDE SEQUENCE</scope>
    <source>
        <strain evidence="2">LMG7834</strain>
    </source>
</reference>
<organism evidence="2">
    <name type="scientific">Sinorhizobium terangae</name>
    <dbReference type="NCBI Taxonomy" id="110322"/>
    <lineage>
        <taxon>Bacteria</taxon>
        <taxon>Pseudomonadati</taxon>
        <taxon>Pseudomonadota</taxon>
        <taxon>Alphaproteobacteria</taxon>
        <taxon>Hyphomicrobiales</taxon>
        <taxon>Rhizobiaceae</taxon>
        <taxon>Sinorhizobium/Ensifer group</taxon>
        <taxon>Sinorhizobium</taxon>
    </lineage>
</organism>
<protein>
    <submittedName>
        <fullName evidence="2">Uncharacterized protein</fullName>
    </submittedName>
</protein>
<evidence type="ECO:0000256" key="1">
    <source>
        <dbReference type="SAM" id="Phobius"/>
    </source>
</evidence>
<accession>D1CTM5</accession>
<sequence length="37" mass="3809">TGLNYLLVAAIPASLTYVGVGFVQCATRNSARRAAAL</sequence>
<keyword evidence="1" id="KW-1133">Transmembrane helix</keyword>
<name>D1CTM5_SINTE</name>
<keyword evidence="1" id="KW-0472">Membrane</keyword>
<dbReference type="EMBL" id="DQ403631">
    <property type="protein sequence ID" value="ABD75179.1"/>
    <property type="molecule type" value="Genomic_DNA"/>
</dbReference>
<evidence type="ECO:0000313" key="2">
    <source>
        <dbReference type="EMBL" id="ABD75179.1"/>
    </source>
</evidence>
<dbReference type="AlphaFoldDB" id="D1CTM5"/>
<proteinExistence type="predicted"/>
<keyword evidence="1" id="KW-0812">Transmembrane</keyword>
<feature type="transmembrane region" description="Helical" evidence="1">
    <location>
        <begin position="6"/>
        <end position="23"/>
    </location>
</feature>